<dbReference type="Proteomes" id="UP000663881">
    <property type="component" value="Unassembled WGS sequence"/>
</dbReference>
<dbReference type="GO" id="GO:0008240">
    <property type="term" value="F:tripeptidyl-peptidase activity"/>
    <property type="evidence" value="ECO:0007669"/>
    <property type="project" value="UniProtKB-EC"/>
</dbReference>
<dbReference type="PROSITE" id="PS51695">
    <property type="entry name" value="SEDOLISIN"/>
    <property type="match status" value="1"/>
</dbReference>
<dbReference type="AlphaFoldDB" id="A0A819LTV4"/>
<feature type="compositionally biased region" description="Basic and acidic residues" evidence="15">
    <location>
        <begin position="395"/>
        <end position="409"/>
    </location>
</feature>
<evidence type="ECO:0000256" key="4">
    <source>
        <dbReference type="ARBA" id="ARBA00012462"/>
    </source>
</evidence>
<evidence type="ECO:0000256" key="1">
    <source>
        <dbReference type="ARBA" id="ARBA00001910"/>
    </source>
</evidence>
<feature type="region of interest" description="Disordered" evidence="15">
    <location>
        <begin position="96"/>
        <end position="128"/>
    </location>
</feature>
<feature type="active site" description="Charge relay system" evidence="14">
    <location>
        <position position="709"/>
    </location>
</feature>
<keyword evidence="11 14" id="KW-0106">Calcium</keyword>
<feature type="region of interest" description="Disordered" evidence="15">
    <location>
        <begin position="1"/>
        <end position="28"/>
    </location>
</feature>
<feature type="compositionally biased region" description="Polar residues" evidence="15">
    <location>
        <begin position="114"/>
        <end position="124"/>
    </location>
</feature>
<dbReference type="GO" id="GO:0046872">
    <property type="term" value="F:metal ion binding"/>
    <property type="evidence" value="ECO:0007669"/>
    <property type="project" value="UniProtKB-UniRule"/>
</dbReference>
<keyword evidence="16" id="KW-1133">Transmembrane helix</keyword>
<evidence type="ECO:0000256" key="15">
    <source>
        <dbReference type="SAM" id="MobiDB-lite"/>
    </source>
</evidence>
<dbReference type="Gene3D" id="3.40.50.200">
    <property type="entry name" value="Peptidase S8/S53 domain"/>
    <property type="match status" value="1"/>
</dbReference>
<name>A0A819LTV4_9BILA</name>
<dbReference type="FunFam" id="3.40.50.200:FF:000015">
    <property type="entry name" value="Tripeptidyl peptidase A"/>
    <property type="match status" value="1"/>
</dbReference>
<comment type="catalytic activity">
    <reaction evidence="1">
        <text>Release of an N-terminal tripeptide from a polypeptide.</text>
        <dbReference type="EC" id="3.4.14.10"/>
    </reaction>
</comment>
<protein>
    <recommendedName>
        <fullName evidence="4">tripeptidyl-peptidase II</fullName>
        <ecNumber evidence="4">3.4.14.10</ecNumber>
    </recommendedName>
</protein>
<dbReference type="InterPro" id="IPR015366">
    <property type="entry name" value="S53_propep"/>
</dbReference>
<dbReference type="GO" id="GO:0004252">
    <property type="term" value="F:serine-type endopeptidase activity"/>
    <property type="evidence" value="ECO:0007669"/>
    <property type="project" value="UniProtKB-UniRule"/>
</dbReference>
<dbReference type="InterPro" id="IPR030400">
    <property type="entry name" value="Sedolisin_dom"/>
</dbReference>
<feature type="binding site" evidence="14">
    <location>
        <position position="1021"/>
    </location>
    <ligand>
        <name>Ca(2+)</name>
        <dbReference type="ChEBI" id="CHEBI:29108"/>
    </ligand>
</feature>
<gene>
    <name evidence="18" type="ORF">OKA104_LOCUS28039</name>
</gene>
<feature type="active site" description="Charge relay system" evidence="14">
    <location>
        <position position="713"/>
    </location>
</feature>
<evidence type="ECO:0000256" key="11">
    <source>
        <dbReference type="ARBA" id="ARBA00022837"/>
    </source>
</evidence>
<feature type="active site" description="Charge relay system" evidence="14">
    <location>
        <position position="959"/>
    </location>
</feature>
<keyword evidence="13" id="KW-0325">Glycoprotein</keyword>
<evidence type="ECO:0000256" key="16">
    <source>
        <dbReference type="SAM" id="Phobius"/>
    </source>
</evidence>
<keyword evidence="16" id="KW-0472">Membrane</keyword>
<dbReference type="InterPro" id="IPR050819">
    <property type="entry name" value="Tripeptidyl-peptidase_I"/>
</dbReference>
<reference evidence="18" key="1">
    <citation type="submission" date="2021-02" db="EMBL/GenBank/DDBJ databases">
        <authorList>
            <person name="Nowell W R."/>
        </authorList>
    </citation>
    <scope>NUCLEOTIDE SEQUENCE</scope>
</reference>
<feature type="compositionally biased region" description="Low complexity" evidence="15">
    <location>
        <begin position="350"/>
        <end position="388"/>
    </location>
</feature>
<keyword evidence="12" id="KW-0865">Zymogen</keyword>
<evidence type="ECO:0000256" key="14">
    <source>
        <dbReference type="PROSITE-ProRule" id="PRU01032"/>
    </source>
</evidence>
<keyword evidence="6 14" id="KW-0645">Protease</keyword>
<evidence type="ECO:0000256" key="3">
    <source>
        <dbReference type="ARBA" id="ARBA00004613"/>
    </source>
</evidence>
<dbReference type="SUPFAM" id="SSF54897">
    <property type="entry name" value="Protease propeptides/inhibitors"/>
    <property type="match status" value="1"/>
</dbReference>
<evidence type="ECO:0000259" key="17">
    <source>
        <dbReference type="PROSITE" id="PS51695"/>
    </source>
</evidence>
<organism evidence="18 19">
    <name type="scientific">Adineta steineri</name>
    <dbReference type="NCBI Taxonomy" id="433720"/>
    <lineage>
        <taxon>Eukaryota</taxon>
        <taxon>Metazoa</taxon>
        <taxon>Spiralia</taxon>
        <taxon>Gnathifera</taxon>
        <taxon>Rotifera</taxon>
        <taxon>Eurotatoria</taxon>
        <taxon>Bdelloidea</taxon>
        <taxon>Adinetida</taxon>
        <taxon>Adinetidae</taxon>
        <taxon>Adineta</taxon>
    </lineage>
</organism>
<dbReference type="GO" id="GO:0006508">
    <property type="term" value="P:proteolysis"/>
    <property type="evidence" value="ECO:0007669"/>
    <property type="project" value="UniProtKB-KW"/>
</dbReference>
<comment type="caution">
    <text evidence="18">The sequence shown here is derived from an EMBL/GenBank/DDBJ whole genome shotgun (WGS) entry which is preliminary data.</text>
</comment>
<keyword evidence="8" id="KW-0732">Signal</keyword>
<evidence type="ECO:0000313" key="19">
    <source>
        <dbReference type="Proteomes" id="UP000663881"/>
    </source>
</evidence>
<keyword evidence="5" id="KW-0964">Secreted</keyword>
<evidence type="ECO:0000256" key="6">
    <source>
        <dbReference type="ARBA" id="ARBA00022670"/>
    </source>
</evidence>
<dbReference type="EC" id="3.4.14.10" evidence="4"/>
<evidence type="ECO:0000256" key="12">
    <source>
        <dbReference type="ARBA" id="ARBA00023145"/>
    </source>
</evidence>
<dbReference type="SUPFAM" id="SSF52743">
    <property type="entry name" value="Subtilisin-like"/>
    <property type="match status" value="1"/>
</dbReference>
<feature type="region of interest" description="Disordered" evidence="15">
    <location>
        <begin position="277"/>
        <end position="409"/>
    </location>
</feature>
<comment type="cofactor">
    <cofactor evidence="14">
        <name>Ca(2+)</name>
        <dbReference type="ChEBI" id="CHEBI:29108"/>
    </cofactor>
    <text evidence="14">Binds 1 Ca(2+) ion per subunit.</text>
</comment>
<dbReference type="PANTHER" id="PTHR14218">
    <property type="entry name" value="PROTEASE S8 TRIPEPTIDYL PEPTIDASE I CLN2"/>
    <property type="match status" value="1"/>
</dbReference>
<evidence type="ECO:0000313" key="18">
    <source>
        <dbReference type="EMBL" id="CAF3969876.1"/>
    </source>
</evidence>
<keyword evidence="16" id="KW-0812">Transmembrane</keyword>
<feature type="domain" description="Peptidase S53" evidence="17">
    <location>
        <begin position="629"/>
        <end position="1041"/>
    </location>
</feature>
<feature type="transmembrane region" description="Helical" evidence="16">
    <location>
        <begin position="38"/>
        <end position="61"/>
    </location>
</feature>
<evidence type="ECO:0000256" key="13">
    <source>
        <dbReference type="ARBA" id="ARBA00023180"/>
    </source>
</evidence>
<keyword evidence="9 14" id="KW-0378">Hydrolase</keyword>
<feature type="binding site" evidence="14">
    <location>
        <position position="1000"/>
    </location>
    <ligand>
        <name>Ca(2+)</name>
        <dbReference type="ChEBI" id="CHEBI:29108"/>
    </ligand>
</feature>
<dbReference type="GO" id="GO:0005576">
    <property type="term" value="C:extracellular region"/>
    <property type="evidence" value="ECO:0007669"/>
    <property type="project" value="UniProtKB-SubCell"/>
</dbReference>
<keyword evidence="10 14" id="KW-0720">Serine protease</keyword>
<dbReference type="CDD" id="cd04056">
    <property type="entry name" value="Peptidases_S53"/>
    <property type="match status" value="1"/>
</dbReference>
<accession>A0A819LTV4</accession>
<sequence length="1042" mass="116672">MSLSREQQETLLKAPRLNQQIQSKSRQQHGVCSARHKIFYTILLLLFIVGGIMAITIPRYIAHNKGNINTENQEESIDSYEDDSSNLNMVELQDHASTSAKSMQDDDDDKDDQTPQLRSGSAYKSRSRESLGHMNVYLRKEHRGATLRRHQKFRFPVARYDRQRFPLKGPFLSFLPWIPIFADRLTKQTIIYSPTGGVYILPPVINFYGKMFSVAELIVSDYASLVSSGVPPTGPINMMSYFQPTPLYGAGIPRFNPLRGSFDGGIRTEYKSFNIRQSPRTVTNIDPPYESEEDSDESPSYSQDNYNKPDSEENYNRPDSEENYNRPDSEENYNRPNRRPRPYQRRRPYSRPSTSRKSTRKSTSTSTSTITNKSTTKSTSTSTIASTHSSRRSRSTTDRKPAATTEHMKSDTYVIHERREHLPLHWNKHDKADRNVILPMRIGLVQQNLENIEEELMKVSDPTSPNYSRHLTPAQVADMFAPKQETIDCVRQWLENFGIKPNQIKLSASKGWLQFDITVRDAQRLMKTKYYRYKHKSGKYHIATEEYSVPSMIQKCIDFITPTLHFDVKLPKNPATSDNSNSNFQQDILGIGPKHTLPIRNITKALLNEVLALIKAGNTKALLPLCANVTTPACLRALYNLTNYTPKSKNPNILGITEYTPVTYNSVDLEVFLTSLCPSTPETTKPTTRLIDTNNRNLVDSVNILYNTEANLDLQYAVCLVSNLPVTLYQVGDDIIYASFNNFLDALDASYCVNGTGDDPTQDGIYPDTSNQRGAYKGKDCGNYTATYVISTSYGYNEADLTFLYENRQCNEYAKLGMMGVTILYSSGDYGVAGNEGYCLLTNGAETNSTTAPRFNPSFPGTCPYITSVGATQINGNVNNPESACEQVIYSGGGFSNRFAIPTYQKTAVQNYFKNHKPSYTAQQYNNSETTRGFPDVSANGANYLIYDDGTPQLVYGTSASSPVFASVIALIIDARLAAGKGPIGFINPALYNNSIILNDITSGTNQGCNTNGFSAVSGWDPVTGLGTPNFVKMEKYFVSLP</sequence>
<dbReference type="EMBL" id="CAJOAY010002661">
    <property type="protein sequence ID" value="CAF3969876.1"/>
    <property type="molecule type" value="Genomic_DNA"/>
</dbReference>
<proteinExistence type="predicted"/>
<evidence type="ECO:0000256" key="9">
    <source>
        <dbReference type="ARBA" id="ARBA00022801"/>
    </source>
</evidence>
<dbReference type="InterPro" id="IPR036852">
    <property type="entry name" value="Peptidase_S8/S53_dom_sf"/>
</dbReference>
<comment type="subcellular location">
    <subcellularLocation>
        <location evidence="3">Secreted</location>
    </subcellularLocation>
</comment>
<dbReference type="Pfam" id="PF09286">
    <property type="entry name" value="Pro-kuma_activ"/>
    <property type="match status" value="1"/>
</dbReference>
<dbReference type="CDD" id="cd11377">
    <property type="entry name" value="Pro-peptidase_S53"/>
    <property type="match status" value="1"/>
</dbReference>
<evidence type="ECO:0000256" key="2">
    <source>
        <dbReference type="ARBA" id="ARBA00002451"/>
    </source>
</evidence>
<feature type="binding site" evidence="14">
    <location>
        <position position="1019"/>
    </location>
    <ligand>
        <name>Ca(2+)</name>
        <dbReference type="ChEBI" id="CHEBI:29108"/>
    </ligand>
</feature>
<evidence type="ECO:0000256" key="7">
    <source>
        <dbReference type="ARBA" id="ARBA00022723"/>
    </source>
</evidence>
<evidence type="ECO:0000256" key="5">
    <source>
        <dbReference type="ARBA" id="ARBA00022525"/>
    </source>
</evidence>
<evidence type="ECO:0000256" key="10">
    <source>
        <dbReference type="ARBA" id="ARBA00022825"/>
    </source>
</evidence>
<keyword evidence="7 14" id="KW-0479">Metal-binding</keyword>
<feature type="binding site" evidence="14">
    <location>
        <position position="1001"/>
    </location>
    <ligand>
        <name>Ca(2+)</name>
        <dbReference type="ChEBI" id="CHEBI:29108"/>
    </ligand>
</feature>
<dbReference type="PANTHER" id="PTHR14218:SF19">
    <property type="entry name" value="SERINE PROTEASE AORO, PUTATIVE (AFU_ORTHOLOGUE AFUA_6G10250)-RELATED"/>
    <property type="match status" value="1"/>
</dbReference>
<feature type="compositionally biased region" description="Basic and acidic residues" evidence="15">
    <location>
        <begin position="307"/>
        <end position="333"/>
    </location>
</feature>
<feature type="compositionally biased region" description="Basic residues" evidence="15">
    <location>
        <begin position="336"/>
        <end position="349"/>
    </location>
</feature>
<dbReference type="SMART" id="SM00944">
    <property type="entry name" value="Pro-kuma_activ"/>
    <property type="match status" value="1"/>
</dbReference>
<evidence type="ECO:0000256" key="8">
    <source>
        <dbReference type="ARBA" id="ARBA00022729"/>
    </source>
</evidence>
<feature type="compositionally biased region" description="Polar residues" evidence="15">
    <location>
        <begin position="17"/>
        <end position="28"/>
    </location>
</feature>
<comment type="function">
    <text evidence="2">Secreted tripeptidyl-peptidase which degrades proteins at acidic pHs and is involved in virulence.</text>
</comment>